<feature type="region of interest" description="Disordered" evidence="8">
    <location>
        <begin position="173"/>
        <end position="234"/>
    </location>
</feature>
<proteinExistence type="inferred from homology"/>
<dbReference type="CDD" id="cd05797">
    <property type="entry name" value="Ribosomal_L10"/>
    <property type="match status" value="1"/>
</dbReference>
<dbReference type="InterPro" id="IPR002363">
    <property type="entry name" value="Ribosomal_uL10_CS_bac"/>
</dbReference>
<comment type="function">
    <text evidence="1 7">Forms part of the ribosomal stalk, playing a central role in the interaction of the ribosome with GTP-bound translation factors.</text>
</comment>
<protein>
    <recommendedName>
        <fullName evidence="6 7">Large ribosomal subunit protein uL10</fullName>
    </recommendedName>
</protein>
<evidence type="ECO:0000256" key="6">
    <source>
        <dbReference type="ARBA" id="ARBA00035202"/>
    </source>
</evidence>
<reference evidence="9 10" key="1">
    <citation type="submission" date="2021-03" db="EMBL/GenBank/DDBJ databases">
        <title>Sequencing the genomes of 1000 actinobacteria strains.</title>
        <authorList>
            <person name="Klenk H.-P."/>
        </authorList>
    </citation>
    <scope>NUCLEOTIDE SEQUENCE [LARGE SCALE GENOMIC DNA]</scope>
    <source>
        <strain evidence="9 10">DSM 12936</strain>
    </source>
</reference>
<dbReference type="NCBIfam" id="NF000955">
    <property type="entry name" value="PRK00099.1-1"/>
    <property type="match status" value="1"/>
</dbReference>
<dbReference type="InterPro" id="IPR001790">
    <property type="entry name" value="Ribosomal_uL10"/>
</dbReference>
<evidence type="ECO:0000256" key="7">
    <source>
        <dbReference type="HAMAP-Rule" id="MF_00362"/>
    </source>
</evidence>
<dbReference type="Pfam" id="PF00466">
    <property type="entry name" value="Ribosomal_L10"/>
    <property type="match status" value="1"/>
</dbReference>
<dbReference type="EMBL" id="JAGIOB010000001">
    <property type="protein sequence ID" value="MBP2416605.1"/>
    <property type="molecule type" value="Genomic_DNA"/>
</dbReference>
<gene>
    <name evidence="7" type="primary">rplJ</name>
    <name evidence="9" type="ORF">JOF54_001527</name>
</gene>
<keyword evidence="3 7" id="KW-0689">Ribosomal protein</keyword>
<evidence type="ECO:0000256" key="3">
    <source>
        <dbReference type="ARBA" id="ARBA00022980"/>
    </source>
</evidence>
<evidence type="ECO:0000256" key="8">
    <source>
        <dbReference type="SAM" id="MobiDB-lite"/>
    </source>
</evidence>
<dbReference type="RefSeq" id="WP_210054441.1">
    <property type="nucleotide sequence ID" value="NZ_BAAAMH010000015.1"/>
</dbReference>
<dbReference type="InterPro" id="IPR047865">
    <property type="entry name" value="Ribosomal_uL10_bac_type"/>
</dbReference>
<comment type="similarity">
    <text evidence="2 7">Belongs to the universal ribosomal protein uL10 family.</text>
</comment>
<organism evidence="9 10">
    <name type="scientific">Microlunatus capsulatus</name>
    <dbReference type="NCBI Taxonomy" id="99117"/>
    <lineage>
        <taxon>Bacteria</taxon>
        <taxon>Bacillati</taxon>
        <taxon>Actinomycetota</taxon>
        <taxon>Actinomycetes</taxon>
        <taxon>Propionibacteriales</taxon>
        <taxon>Propionibacteriaceae</taxon>
        <taxon>Microlunatus</taxon>
    </lineage>
</organism>
<evidence type="ECO:0000256" key="1">
    <source>
        <dbReference type="ARBA" id="ARBA00002633"/>
    </source>
</evidence>
<keyword evidence="4 7" id="KW-0687">Ribonucleoprotein</keyword>
<comment type="subunit">
    <text evidence="5 7">Part of the ribosomal stalk of the 50S ribosomal subunit. The N-terminus interacts with L11 and the large rRNA to form the base of the stalk. The C-terminus forms an elongated spine to which L12 dimers bind in a sequential fashion forming a multimeric L10(L12)X complex.</text>
</comment>
<feature type="compositionally biased region" description="Low complexity" evidence="8">
    <location>
        <begin position="196"/>
        <end position="234"/>
    </location>
</feature>
<evidence type="ECO:0000256" key="5">
    <source>
        <dbReference type="ARBA" id="ARBA00026025"/>
    </source>
</evidence>
<dbReference type="PROSITE" id="PS01109">
    <property type="entry name" value="RIBOSOMAL_L10"/>
    <property type="match status" value="1"/>
</dbReference>
<keyword evidence="7" id="KW-0699">rRNA-binding</keyword>
<dbReference type="GO" id="GO:0005840">
    <property type="term" value="C:ribosome"/>
    <property type="evidence" value="ECO:0007669"/>
    <property type="project" value="UniProtKB-KW"/>
</dbReference>
<dbReference type="Proteomes" id="UP000758168">
    <property type="component" value="Unassembled WGS sequence"/>
</dbReference>
<keyword evidence="7" id="KW-0694">RNA-binding</keyword>
<dbReference type="HAMAP" id="MF_00362">
    <property type="entry name" value="Ribosomal_uL10"/>
    <property type="match status" value="1"/>
</dbReference>
<dbReference type="InterPro" id="IPR022973">
    <property type="entry name" value="Ribosomal_uL10_bac"/>
</dbReference>
<dbReference type="SUPFAM" id="SSF160369">
    <property type="entry name" value="Ribosomal protein L10-like"/>
    <property type="match status" value="1"/>
</dbReference>
<evidence type="ECO:0000256" key="4">
    <source>
        <dbReference type="ARBA" id="ARBA00023274"/>
    </source>
</evidence>
<evidence type="ECO:0000313" key="10">
    <source>
        <dbReference type="Proteomes" id="UP000758168"/>
    </source>
</evidence>
<dbReference type="InterPro" id="IPR043141">
    <property type="entry name" value="Ribosomal_uL10-like_sf"/>
</dbReference>
<evidence type="ECO:0000313" key="9">
    <source>
        <dbReference type="EMBL" id="MBP2416605.1"/>
    </source>
</evidence>
<name>A0ABS4Z6D9_9ACTN</name>
<comment type="caution">
    <text evidence="9">The sequence shown here is derived from an EMBL/GenBank/DDBJ whole genome shotgun (WGS) entry which is preliminary data.</text>
</comment>
<sequence length="234" mass="23809">MARPDKAAAVAELKDKFSSSSAVVLTEYRGLTVKALKDLRRSLGENATYAVSKNTLTTIAAREAGVEGLDEHLVGPTAITFVDGDPVVVAKGLRDFARTNPLLVIKGGVLDGKFLSSDEVRTLADLESREVLLAKVAGGMQGVLQQAISLVSAPLSQVARLAAALEQAAQEDPSIIGGAGTPAATEQESSTEDPTEAAPAAEASSEAAPAAEGTEAAAAAPDTNTVAADAAEEN</sequence>
<dbReference type="PANTHER" id="PTHR11560">
    <property type="entry name" value="39S RIBOSOMAL PROTEIN L10, MITOCHONDRIAL"/>
    <property type="match status" value="1"/>
</dbReference>
<dbReference type="Gene3D" id="3.30.70.1730">
    <property type="match status" value="1"/>
</dbReference>
<keyword evidence="10" id="KW-1185">Reference proteome</keyword>
<evidence type="ECO:0000256" key="2">
    <source>
        <dbReference type="ARBA" id="ARBA00008889"/>
    </source>
</evidence>
<accession>A0ABS4Z6D9</accession>